<keyword evidence="10" id="KW-1185">Reference proteome</keyword>
<dbReference type="GO" id="GO:0006400">
    <property type="term" value="P:tRNA modification"/>
    <property type="evidence" value="ECO:0007669"/>
    <property type="project" value="UniProtKB-UniRule"/>
</dbReference>
<dbReference type="HAMAP" id="MF_01161">
    <property type="entry name" value="tRNA_Ile_lys_synt"/>
    <property type="match status" value="1"/>
</dbReference>
<accession>A0A517SQP9</accession>
<keyword evidence="6" id="KW-0963">Cytoplasm</keyword>
<keyword evidence="2 6" id="KW-0819">tRNA processing</keyword>
<evidence type="ECO:0000256" key="5">
    <source>
        <dbReference type="ARBA" id="ARBA00048539"/>
    </source>
</evidence>
<dbReference type="RefSeq" id="WP_145269618.1">
    <property type="nucleotide sequence ID" value="NZ_CP036272.1"/>
</dbReference>
<evidence type="ECO:0000256" key="1">
    <source>
        <dbReference type="ARBA" id="ARBA00022598"/>
    </source>
</evidence>
<evidence type="ECO:0000313" key="10">
    <source>
        <dbReference type="Proteomes" id="UP000315003"/>
    </source>
</evidence>
<keyword evidence="4 6" id="KW-0067">ATP-binding</keyword>
<dbReference type="EMBL" id="CP036272">
    <property type="protein sequence ID" value="QDT58454.1"/>
    <property type="molecule type" value="Genomic_DNA"/>
</dbReference>
<dbReference type="Gene3D" id="3.40.50.620">
    <property type="entry name" value="HUPs"/>
    <property type="match status" value="1"/>
</dbReference>
<dbReference type="InterPro" id="IPR012795">
    <property type="entry name" value="tRNA_Ile_lys_synt_N"/>
</dbReference>
<dbReference type="InterPro" id="IPR012094">
    <property type="entry name" value="tRNA_Ile_lys_synt"/>
</dbReference>
<comment type="function">
    <text evidence="6">Ligates lysine onto the cytidine present at position 34 of the AUA codon-specific tRNA(Ile) that contains the anticodon CAU, in an ATP-dependent manner. Cytidine is converted to lysidine, thus changing the amino acid specificity of the tRNA from methionine to isoleucine.</text>
</comment>
<gene>
    <name evidence="6 9" type="primary">tilS</name>
    <name evidence="9" type="ORF">SV7mr_09470</name>
</gene>
<proteinExistence type="inferred from homology"/>
<keyword evidence="1 6" id="KW-0436">Ligase</keyword>
<dbReference type="PANTHER" id="PTHR43033:SF1">
    <property type="entry name" value="TRNA(ILE)-LYSIDINE SYNTHASE-RELATED"/>
    <property type="match status" value="1"/>
</dbReference>
<dbReference type="AlphaFoldDB" id="A0A517SQP9"/>
<feature type="compositionally biased region" description="Acidic residues" evidence="7">
    <location>
        <begin position="1"/>
        <end position="11"/>
    </location>
</feature>
<dbReference type="NCBIfam" id="TIGR02432">
    <property type="entry name" value="lysidine_TilS_N"/>
    <property type="match status" value="1"/>
</dbReference>
<evidence type="ECO:0000313" key="9">
    <source>
        <dbReference type="EMBL" id="QDT58454.1"/>
    </source>
</evidence>
<dbReference type="GO" id="GO:0005524">
    <property type="term" value="F:ATP binding"/>
    <property type="evidence" value="ECO:0007669"/>
    <property type="project" value="UniProtKB-UniRule"/>
</dbReference>
<evidence type="ECO:0000256" key="6">
    <source>
        <dbReference type="HAMAP-Rule" id="MF_01161"/>
    </source>
</evidence>
<name>A0A517SQP9_9BACT</name>
<evidence type="ECO:0000256" key="4">
    <source>
        <dbReference type="ARBA" id="ARBA00022840"/>
    </source>
</evidence>
<keyword evidence="3 6" id="KW-0547">Nucleotide-binding</keyword>
<comment type="subcellular location">
    <subcellularLocation>
        <location evidence="6">Cytoplasm</location>
    </subcellularLocation>
</comment>
<sequence>MASESEAESLDAFDAPTESSDPRLSAFAEPSLAAALVHATAQQSGDSQPWSSLLQAIQGCLPASEFAGLGVLVGCSGGADSVALLVAVQALVLQHRQQNPAARGFVIAAHFDHGLRGAESAADQAFVRQLASELGIRFVAGKGPGTDRDEASLRQQRREFFLQQLQRAGARYLFLAHSMDDNVETVLDRLMRGTGPTGMQGIAAFRPFQDQSGGSDFVVARPMLQVQRHTIRDALTELQIPWREDPSNASTEYRRNWIRHQLLPLLATQNPQVVSAVARLIESQNHWGNVIADLADAWLSQHVLKTEPLVLRSVEVPLPGDPSNASLQRTLSAQPVVVEALRRLWHQKRFPLQAMDQSHWHHLYALMVGQGPRTLTLPGAVQVTRETNEITIVRR</sequence>
<comment type="domain">
    <text evidence="6">The N-terminal region contains the highly conserved SGGXDS motif, predicted to be a P-loop motif involved in ATP binding.</text>
</comment>
<dbReference type="GO" id="GO:0005737">
    <property type="term" value="C:cytoplasm"/>
    <property type="evidence" value="ECO:0007669"/>
    <property type="project" value="UniProtKB-SubCell"/>
</dbReference>
<evidence type="ECO:0000259" key="8">
    <source>
        <dbReference type="Pfam" id="PF01171"/>
    </source>
</evidence>
<protein>
    <recommendedName>
        <fullName evidence="6">tRNA(Ile)-lysidine synthase</fullName>
        <ecNumber evidence="6">6.3.4.19</ecNumber>
    </recommendedName>
    <alternativeName>
        <fullName evidence="6">tRNA(Ile)-2-lysyl-cytidine synthase</fullName>
    </alternativeName>
    <alternativeName>
        <fullName evidence="6">tRNA(Ile)-lysidine synthetase</fullName>
    </alternativeName>
</protein>
<dbReference type="OrthoDB" id="9807403at2"/>
<feature type="binding site" evidence="6">
    <location>
        <begin position="76"/>
        <end position="81"/>
    </location>
    <ligand>
        <name>ATP</name>
        <dbReference type="ChEBI" id="CHEBI:30616"/>
    </ligand>
</feature>
<evidence type="ECO:0000256" key="3">
    <source>
        <dbReference type="ARBA" id="ARBA00022741"/>
    </source>
</evidence>
<comment type="catalytic activity">
    <reaction evidence="5 6">
        <text>cytidine(34) in tRNA(Ile2) + L-lysine + ATP = lysidine(34) in tRNA(Ile2) + AMP + diphosphate + H(+)</text>
        <dbReference type="Rhea" id="RHEA:43744"/>
        <dbReference type="Rhea" id="RHEA-COMP:10625"/>
        <dbReference type="Rhea" id="RHEA-COMP:10670"/>
        <dbReference type="ChEBI" id="CHEBI:15378"/>
        <dbReference type="ChEBI" id="CHEBI:30616"/>
        <dbReference type="ChEBI" id="CHEBI:32551"/>
        <dbReference type="ChEBI" id="CHEBI:33019"/>
        <dbReference type="ChEBI" id="CHEBI:82748"/>
        <dbReference type="ChEBI" id="CHEBI:83665"/>
        <dbReference type="ChEBI" id="CHEBI:456215"/>
        <dbReference type="EC" id="6.3.4.19"/>
    </reaction>
</comment>
<feature type="region of interest" description="Disordered" evidence="7">
    <location>
        <begin position="1"/>
        <end position="24"/>
    </location>
</feature>
<dbReference type="CDD" id="cd01992">
    <property type="entry name" value="TilS_N"/>
    <property type="match status" value="1"/>
</dbReference>
<dbReference type="InterPro" id="IPR014729">
    <property type="entry name" value="Rossmann-like_a/b/a_fold"/>
</dbReference>
<organism evidence="9 10">
    <name type="scientific">Stieleria bergensis</name>
    <dbReference type="NCBI Taxonomy" id="2528025"/>
    <lineage>
        <taxon>Bacteria</taxon>
        <taxon>Pseudomonadati</taxon>
        <taxon>Planctomycetota</taxon>
        <taxon>Planctomycetia</taxon>
        <taxon>Pirellulales</taxon>
        <taxon>Pirellulaceae</taxon>
        <taxon>Stieleria</taxon>
    </lineage>
</organism>
<evidence type="ECO:0000256" key="7">
    <source>
        <dbReference type="SAM" id="MobiDB-lite"/>
    </source>
</evidence>
<reference evidence="9 10" key="1">
    <citation type="submission" date="2019-02" db="EMBL/GenBank/DDBJ databases">
        <title>Deep-cultivation of Planctomycetes and their phenomic and genomic characterization uncovers novel biology.</title>
        <authorList>
            <person name="Wiegand S."/>
            <person name="Jogler M."/>
            <person name="Boedeker C."/>
            <person name="Pinto D."/>
            <person name="Vollmers J."/>
            <person name="Rivas-Marin E."/>
            <person name="Kohn T."/>
            <person name="Peeters S.H."/>
            <person name="Heuer A."/>
            <person name="Rast P."/>
            <person name="Oberbeckmann S."/>
            <person name="Bunk B."/>
            <person name="Jeske O."/>
            <person name="Meyerdierks A."/>
            <person name="Storesund J.E."/>
            <person name="Kallscheuer N."/>
            <person name="Luecker S."/>
            <person name="Lage O.M."/>
            <person name="Pohl T."/>
            <person name="Merkel B.J."/>
            <person name="Hornburger P."/>
            <person name="Mueller R.-W."/>
            <person name="Bruemmer F."/>
            <person name="Labrenz M."/>
            <person name="Spormann A.M."/>
            <person name="Op den Camp H."/>
            <person name="Overmann J."/>
            <person name="Amann R."/>
            <person name="Jetten M.S.M."/>
            <person name="Mascher T."/>
            <person name="Medema M.H."/>
            <person name="Devos D.P."/>
            <person name="Kaster A.-K."/>
            <person name="Ovreas L."/>
            <person name="Rohde M."/>
            <person name="Galperin M.Y."/>
            <person name="Jogler C."/>
        </authorList>
    </citation>
    <scope>NUCLEOTIDE SEQUENCE [LARGE SCALE GENOMIC DNA]</scope>
    <source>
        <strain evidence="9 10">SV_7m_r</strain>
    </source>
</reference>
<dbReference type="Proteomes" id="UP000315003">
    <property type="component" value="Chromosome"/>
</dbReference>
<dbReference type="PANTHER" id="PTHR43033">
    <property type="entry name" value="TRNA(ILE)-LYSIDINE SYNTHASE-RELATED"/>
    <property type="match status" value="1"/>
</dbReference>
<comment type="similarity">
    <text evidence="6">Belongs to the tRNA(Ile)-lysidine synthase family.</text>
</comment>
<dbReference type="GO" id="GO:0032267">
    <property type="term" value="F:tRNA(Ile)-lysidine synthase activity"/>
    <property type="evidence" value="ECO:0007669"/>
    <property type="project" value="UniProtKB-EC"/>
</dbReference>
<feature type="domain" description="tRNA(Ile)-lysidine/2-thiocytidine synthase N-terminal" evidence="8">
    <location>
        <begin position="71"/>
        <end position="261"/>
    </location>
</feature>
<dbReference type="InterPro" id="IPR011063">
    <property type="entry name" value="TilS/TtcA_N"/>
</dbReference>
<dbReference type="SUPFAM" id="SSF52402">
    <property type="entry name" value="Adenine nucleotide alpha hydrolases-like"/>
    <property type="match status" value="1"/>
</dbReference>
<dbReference type="EC" id="6.3.4.19" evidence="6"/>
<evidence type="ECO:0000256" key="2">
    <source>
        <dbReference type="ARBA" id="ARBA00022694"/>
    </source>
</evidence>
<dbReference type="Pfam" id="PF01171">
    <property type="entry name" value="ATP_bind_3"/>
    <property type="match status" value="1"/>
</dbReference>